<dbReference type="InterPro" id="IPR003346">
    <property type="entry name" value="Transposase_20"/>
</dbReference>
<dbReference type="PANTHER" id="PTHR33055">
    <property type="entry name" value="TRANSPOSASE FOR INSERTION SEQUENCE ELEMENT IS1111A"/>
    <property type="match status" value="1"/>
</dbReference>
<proteinExistence type="predicted"/>
<keyword evidence="4" id="KW-1185">Reference proteome</keyword>
<dbReference type="Pfam" id="PF02371">
    <property type="entry name" value="Transposase_20"/>
    <property type="match status" value="1"/>
</dbReference>
<dbReference type="Proteomes" id="UP000608513">
    <property type="component" value="Unassembled WGS sequence"/>
</dbReference>
<gene>
    <name evidence="3" type="ORF">H8N03_09140</name>
</gene>
<comment type="caution">
    <text evidence="3">The sequence shown here is derived from an EMBL/GenBank/DDBJ whole genome shotgun (WGS) entry which is preliminary data.</text>
</comment>
<evidence type="ECO:0000259" key="2">
    <source>
        <dbReference type="Pfam" id="PF02371"/>
    </source>
</evidence>
<accession>A0A923MQN1</accession>
<dbReference type="RefSeq" id="WP_187075859.1">
    <property type="nucleotide sequence ID" value="NZ_JACORT010000003.1"/>
</dbReference>
<dbReference type="InterPro" id="IPR047650">
    <property type="entry name" value="Transpos_IS110"/>
</dbReference>
<dbReference type="InterPro" id="IPR002525">
    <property type="entry name" value="Transp_IS110-like_N"/>
</dbReference>
<dbReference type="GO" id="GO:0003677">
    <property type="term" value="F:DNA binding"/>
    <property type="evidence" value="ECO:0007669"/>
    <property type="project" value="InterPro"/>
</dbReference>
<sequence>MTKRFAGLDWASRIHAVCVIDAHGKVVARLKVTHDAAGLAELCRWLRSMKVDAVAIERPSGLVVDTLLEAGFTVVPIHPNVVKATRPRYRSHGGKSDDGDAYLLADLLRTDGHRFKALLTECDQIRALRAMVRGRDDLVATRVQLANQLRELLQSFWPGAAEVFCEIDSPIALAFIESYPTPASAARLGARRMASFCSKHAYSGRRSPEELLQRLRQAASGGAAELEAQAKGALALALVRVLQPLLEQLRLLSKSIEQAVESSDDGRIIMSFPRAGRVCAAQILSELGSVRERFADLEQLEGEAGVTPVTRESGKSKVVVFRWACNHRLRAALTCLASNSRHENSWAAATYAKARARGCQHAHAIRILARAWLRVIWRAWQDRRPYDPQRHTAAKLYIATGG</sequence>
<feature type="domain" description="Transposase IS110-like N-terminal" evidence="1">
    <location>
        <begin position="6"/>
        <end position="158"/>
    </location>
</feature>
<reference evidence="3" key="1">
    <citation type="submission" date="2020-08" db="EMBL/GenBank/DDBJ databases">
        <title>Ramlibacter sp. USB13 16S ribosomal RNA gene genome sequencing and assembly.</title>
        <authorList>
            <person name="Kang M."/>
        </authorList>
    </citation>
    <scope>NUCLEOTIDE SEQUENCE</scope>
    <source>
        <strain evidence="3">USB13</strain>
    </source>
</reference>
<dbReference type="EMBL" id="JACORT010000003">
    <property type="protein sequence ID" value="MBC5783106.1"/>
    <property type="molecule type" value="Genomic_DNA"/>
</dbReference>
<dbReference type="PANTHER" id="PTHR33055:SF3">
    <property type="entry name" value="PUTATIVE TRANSPOSASE FOR IS117-RELATED"/>
    <property type="match status" value="1"/>
</dbReference>
<dbReference type="NCBIfam" id="NF033542">
    <property type="entry name" value="transpos_IS110"/>
    <property type="match status" value="1"/>
</dbReference>
<dbReference type="AlphaFoldDB" id="A0A923MQN1"/>
<dbReference type="GO" id="GO:0006313">
    <property type="term" value="P:DNA transposition"/>
    <property type="evidence" value="ECO:0007669"/>
    <property type="project" value="InterPro"/>
</dbReference>
<dbReference type="GO" id="GO:0004803">
    <property type="term" value="F:transposase activity"/>
    <property type="evidence" value="ECO:0007669"/>
    <property type="project" value="InterPro"/>
</dbReference>
<evidence type="ECO:0000313" key="3">
    <source>
        <dbReference type="EMBL" id="MBC5783106.1"/>
    </source>
</evidence>
<feature type="domain" description="Transposase IS116/IS110/IS902 C-terminal" evidence="2">
    <location>
        <begin position="267"/>
        <end position="351"/>
    </location>
</feature>
<evidence type="ECO:0000259" key="1">
    <source>
        <dbReference type="Pfam" id="PF01548"/>
    </source>
</evidence>
<name>A0A923MQN1_9BURK</name>
<dbReference type="Pfam" id="PF01548">
    <property type="entry name" value="DEDD_Tnp_IS110"/>
    <property type="match status" value="1"/>
</dbReference>
<protein>
    <submittedName>
        <fullName evidence="3">IS110 family transposase</fullName>
    </submittedName>
</protein>
<evidence type="ECO:0000313" key="4">
    <source>
        <dbReference type="Proteomes" id="UP000608513"/>
    </source>
</evidence>
<organism evidence="3 4">
    <name type="scientific">Ramlibacter cellulosilyticus</name>
    <dbReference type="NCBI Taxonomy" id="2764187"/>
    <lineage>
        <taxon>Bacteria</taxon>
        <taxon>Pseudomonadati</taxon>
        <taxon>Pseudomonadota</taxon>
        <taxon>Betaproteobacteria</taxon>
        <taxon>Burkholderiales</taxon>
        <taxon>Comamonadaceae</taxon>
        <taxon>Ramlibacter</taxon>
    </lineage>
</organism>